<evidence type="ECO:0000313" key="2">
    <source>
        <dbReference type="Proteomes" id="UP000692954"/>
    </source>
</evidence>
<reference evidence="1" key="1">
    <citation type="submission" date="2021-01" db="EMBL/GenBank/DDBJ databases">
        <authorList>
            <consortium name="Genoscope - CEA"/>
            <person name="William W."/>
        </authorList>
    </citation>
    <scope>NUCLEOTIDE SEQUENCE</scope>
</reference>
<keyword evidence="2" id="KW-1185">Reference proteome</keyword>
<comment type="caution">
    <text evidence="1">The sequence shown here is derived from an EMBL/GenBank/DDBJ whole genome shotgun (WGS) entry which is preliminary data.</text>
</comment>
<dbReference type="EMBL" id="CAJJDN010000101">
    <property type="protein sequence ID" value="CAD8112710.1"/>
    <property type="molecule type" value="Genomic_DNA"/>
</dbReference>
<organism evidence="1 2">
    <name type="scientific">Paramecium sonneborni</name>
    <dbReference type="NCBI Taxonomy" id="65129"/>
    <lineage>
        <taxon>Eukaryota</taxon>
        <taxon>Sar</taxon>
        <taxon>Alveolata</taxon>
        <taxon>Ciliophora</taxon>
        <taxon>Intramacronucleata</taxon>
        <taxon>Oligohymenophorea</taxon>
        <taxon>Peniculida</taxon>
        <taxon>Parameciidae</taxon>
        <taxon>Paramecium</taxon>
    </lineage>
</organism>
<gene>
    <name evidence="1" type="ORF">PSON_ATCC_30995.1.T1010139</name>
</gene>
<dbReference type="OrthoDB" id="286912at2759"/>
<evidence type="ECO:0000313" key="1">
    <source>
        <dbReference type="EMBL" id="CAD8112710.1"/>
    </source>
</evidence>
<proteinExistence type="predicted"/>
<sequence length="233" mass="27760">MNYCNIKSTRRSSFFITYQSTEQIKHHRRQSCCCRECGILSFFQKLHSHITCPVQEHVKRQRDTTHSSANTNSDVSLELIQSNKKLPFLRGQLKLISLPPNYDQLIKTIKQKKRRNSCYCHECGNLNQFQTKTQNLYIEKYQQMKKQFRIKQSRRHNKNKTQTLIETENHTIRHLNSPIMKYQKYSRTAKLILEQNQIKNIPRICTELNICSPKTKSFLPSLHIPKTFRTQLF</sequence>
<accession>A0A8S1QDY0</accession>
<dbReference type="AlphaFoldDB" id="A0A8S1QDY0"/>
<dbReference type="Proteomes" id="UP000692954">
    <property type="component" value="Unassembled WGS sequence"/>
</dbReference>
<protein>
    <submittedName>
        <fullName evidence="1">Uncharacterized protein</fullName>
    </submittedName>
</protein>
<name>A0A8S1QDY0_9CILI</name>